<dbReference type="KEGG" id="amob:HG15A2_48390"/>
<reference evidence="3 4" key="1">
    <citation type="submission" date="2019-02" db="EMBL/GenBank/DDBJ databases">
        <title>Deep-cultivation of Planctomycetes and their phenomic and genomic characterization uncovers novel biology.</title>
        <authorList>
            <person name="Wiegand S."/>
            <person name="Jogler M."/>
            <person name="Boedeker C."/>
            <person name="Pinto D."/>
            <person name="Vollmers J."/>
            <person name="Rivas-Marin E."/>
            <person name="Kohn T."/>
            <person name="Peeters S.H."/>
            <person name="Heuer A."/>
            <person name="Rast P."/>
            <person name="Oberbeckmann S."/>
            <person name="Bunk B."/>
            <person name="Jeske O."/>
            <person name="Meyerdierks A."/>
            <person name="Storesund J.E."/>
            <person name="Kallscheuer N."/>
            <person name="Luecker S."/>
            <person name="Lage O.M."/>
            <person name="Pohl T."/>
            <person name="Merkel B.J."/>
            <person name="Hornburger P."/>
            <person name="Mueller R.-W."/>
            <person name="Bruemmer F."/>
            <person name="Labrenz M."/>
            <person name="Spormann A.M."/>
            <person name="Op den Camp H."/>
            <person name="Overmann J."/>
            <person name="Amann R."/>
            <person name="Jetten M.S.M."/>
            <person name="Mascher T."/>
            <person name="Medema M.H."/>
            <person name="Devos D.P."/>
            <person name="Kaster A.-K."/>
            <person name="Ovreas L."/>
            <person name="Rohde M."/>
            <person name="Galperin M.Y."/>
            <person name="Jogler C."/>
        </authorList>
    </citation>
    <scope>NUCLEOTIDE SEQUENCE [LARGE SCALE GENOMIC DNA]</scope>
    <source>
        <strain evidence="3 4">HG15A2</strain>
    </source>
</reference>
<dbReference type="RefSeq" id="WP_145063683.1">
    <property type="nucleotide sequence ID" value="NZ_CP036263.1"/>
</dbReference>
<evidence type="ECO:0000313" key="4">
    <source>
        <dbReference type="Proteomes" id="UP000319852"/>
    </source>
</evidence>
<feature type="compositionally biased region" description="Polar residues" evidence="1">
    <location>
        <begin position="62"/>
        <end position="71"/>
    </location>
</feature>
<feature type="transmembrane region" description="Helical" evidence="2">
    <location>
        <begin position="83"/>
        <end position="102"/>
    </location>
</feature>
<dbReference type="OrthoDB" id="252515at2"/>
<gene>
    <name evidence="3" type="ORF">HG15A2_48390</name>
</gene>
<keyword evidence="2" id="KW-0812">Transmembrane</keyword>
<dbReference type="AlphaFoldDB" id="A0A517N2Y3"/>
<proteinExistence type="predicted"/>
<dbReference type="Proteomes" id="UP000319852">
    <property type="component" value="Chromosome"/>
</dbReference>
<evidence type="ECO:0000256" key="1">
    <source>
        <dbReference type="SAM" id="MobiDB-lite"/>
    </source>
</evidence>
<feature type="region of interest" description="Disordered" evidence="1">
    <location>
        <begin position="52"/>
        <end position="71"/>
    </location>
</feature>
<keyword evidence="2" id="KW-1133">Transmembrane helix</keyword>
<protein>
    <submittedName>
        <fullName evidence="3">Uncharacterized protein</fullName>
    </submittedName>
</protein>
<accession>A0A517N2Y3</accession>
<keyword evidence="2" id="KW-0472">Membrane</keyword>
<evidence type="ECO:0000256" key="2">
    <source>
        <dbReference type="SAM" id="Phobius"/>
    </source>
</evidence>
<organism evidence="3 4">
    <name type="scientific">Adhaeretor mobilis</name>
    <dbReference type="NCBI Taxonomy" id="1930276"/>
    <lineage>
        <taxon>Bacteria</taxon>
        <taxon>Pseudomonadati</taxon>
        <taxon>Planctomycetota</taxon>
        <taxon>Planctomycetia</taxon>
        <taxon>Pirellulales</taxon>
        <taxon>Lacipirellulaceae</taxon>
        <taxon>Adhaeretor</taxon>
    </lineage>
</organism>
<evidence type="ECO:0000313" key="3">
    <source>
        <dbReference type="EMBL" id="QDT01497.1"/>
    </source>
</evidence>
<sequence length="369" mass="40680">MPKAWATGWDYYLSPEPTCVSSRVIAPSRTIASTAPLPLLAIRQKPTIRELRAEQGRRNDTTRNGNPPSSSFMPRQFPMLLNVRYWVLVVLCITLAGCQTFLAPPDEALETLLQPIKSTPESVTLEVFHVRIPVELEDDVQQLWSRVDEQQVDAATRRRLTANGLRVGTVGAPLPGELTDLLELVGQPADQQASASTDLAGEKVITSLTAQPRVTRRIERLSKHEQMPITASEVRNSLHILVSDDDGLNGNEFREVEAVYSLKARAQPHQRVSLSVTPELHHGELRQRRIGSDKGIFLMTASRERESFADLRIAAELTPGEILVLGCLPDAGSSLGHAFHVAETSGTPQSKLILVRLLQVPPSEILAEK</sequence>
<name>A0A517N2Y3_9BACT</name>
<feature type="compositionally biased region" description="Basic and acidic residues" evidence="1">
    <location>
        <begin position="52"/>
        <end position="61"/>
    </location>
</feature>
<dbReference type="EMBL" id="CP036263">
    <property type="protein sequence ID" value="QDT01497.1"/>
    <property type="molecule type" value="Genomic_DNA"/>
</dbReference>
<keyword evidence="4" id="KW-1185">Reference proteome</keyword>